<comment type="caution">
    <text evidence="4">The sequence shown here is derived from an EMBL/GenBank/DDBJ whole genome shotgun (WGS) entry which is preliminary data.</text>
</comment>
<dbReference type="OrthoDB" id="409763at2759"/>
<dbReference type="InterPro" id="IPR051053">
    <property type="entry name" value="ECH/Chromodomain_protein"/>
</dbReference>
<sequence>MPFLLRCSRHIPRQMFTANHLDYPAYRLLRTFHLLSLHECEPAVKPVRPMLDEEVQPIACARLKHATLYDYTTMIHGSSGLAGKVKWAIWNSLCKVFKNKASSAYFTLANHLSNQPITRSSSSMQPDLPFKQTSGLTCILADNGVLQILFNRPEKKNALTIEMYETMVSILEQATHNPQVNLVTVSGLGDFFSSGNDFSIFEQTVRNGGNLQDLSIQLLQTVQRFVDALITFPKILIALVNGPAIGIPVTTLALYDHVIASDKVYFQTPFTQLGVAPEGCSSYTFPLLMGSTKANEILLFNHRLSVNEALSRGLVNVIYKENEFTQQCDLFIRELSQLPIQALCYSKKLIRDVERQTLHSVNASECAHLTARMTSPEFVSAMHNFFKRS</sequence>
<comment type="subcellular location">
    <subcellularLocation>
        <location evidence="1">Peroxisome</location>
    </subcellularLocation>
</comment>
<gene>
    <name evidence="4" type="ORF">EG68_01701</name>
</gene>
<dbReference type="InterPro" id="IPR014748">
    <property type="entry name" value="Enoyl-CoA_hydra_C"/>
</dbReference>
<evidence type="ECO:0008006" key="6">
    <source>
        <dbReference type="Google" id="ProtNLM"/>
    </source>
</evidence>
<dbReference type="AlphaFoldDB" id="A0A8S9ZA86"/>
<dbReference type="GO" id="GO:0005777">
    <property type="term" value="C:peroxisome"/>
    <property type="evidence" value="ECO:0007669"/>
    <property type="project" value="UniProtKB-SubCell"/>
</dbReference>
<dbReference type="Gene3D" id="3.90.226.10">
    <property type="entry name" value="2-enoyl-CoA Hydratase, Chain A, domain 1"/>
    <property type="match status" value="1"/>
</dbReference>
<proteinExistence type="predicted"/>
<dbReference type="PANTHER" id="PTHR43684">
    <property type="match status" value="1"/>
</dbReference>
<dbReference type="CDD" id="cd06558">
    <property type="entry name" value="crotonase-like"/>
    <property type="match status" value="1"/>
</dbReference>
<dbReference type="Proteomes" id="UP000822476">
    <property type="component" value="Unassembled WGS sequence"/>
</dbReference>
<reference evidence="4" key="1">
    <citation type="submission" date="2019-07" db="EMBL/GenBank/DDBJ databases">
        <title>Annotation for the trematode Paragonimus miyazaki's.</title>
        <authorList>
            <person name="Choi Y.-J."/>
        </authorList>
    </citation>
    <scope>NUCLEOTIDE SEQUENCE</scope>
    <source>
        <strain evidence="4">Japan</strain>
    </source>
</reference>
<dbReference type="InterPro" id="IPR029045">
    <property type="entry name" value="ClpP/crotonase-like_dom_sf"/>
</dbReference>
<dbReference type="EMBL" id="JTDE01000609">
    <property type="protein sequence ID" value="KAF7260788.1"/>
    <property type="molecule type" value="Genomic_DNA"/>
</dbReference>
<evidence type="ECO:0000256" key="3">
    <source>
        <dbReference type="ARBA" id="ARBA00023235"/>
    </source>
</evidence>
<evidence type="ECO:0000313" key="4">
    <source>
        <dbReference type="EMBL" id="KAF7260788.1"/>
    </source>
</evidence>
<organism evidence="4 5">
    <name type="scientific">Paragonimus skrjabini miyazakii</name>
    <dbReference type="NCBI Taxonomy" id="59628"/>
    <lineage>
        <taxon>Eukaryota</taxon>
        <taxon>Metazoa</taxon>
        <taxon>Spiralia</taxon>
        <taxon>Lophotrochozoa</taxon>
        <taxon>Platyhelminthes</taxon>
        <taxon>Trematoda</taxon>
        <taxon>Digenea</taxon>
        <taxon>Plagiorchiida</taxon>
        <taxon>Troglotremata</taxon>
        <taxon>Troglotrematidae</taxon>
        <taxon>Paragonimus</taxon>
    </lineage>
</organism>
<dbReference type="GO" id="GO:0004165">
    <property type="term" value="F:delta(3)-delta(2)-enoyl-CoA isomerase activity"/>
    <property type="evidence" value="ECO:0007669"/>
    <property type="project" value="UniProtKB-ARBA"/>
</dbReference>
<keyword evidence="3" id="KW-0413">Isomerase</keyword>
<dbReference type="Gene3D" id="1.10.12.10">
    <property type="entry name" value="Lyase 2-enoyl-coa Hydratase, Chain A, domain 2"/>
    <property type="match status" value="1"/>
</dbReference>
<name>A0A8S9ZA86_9TREM</name>
<dbReference type="PANTHER" id="PTHR43684:SF1">
    <property type="entry name" value="ENOYL-COA DELTA ISOMERASE 2"/>
    <property type="match status" value="1"/>
</dbReference>
<dbReference type="InterPro" id="IPR001753">
    <property type="entry name" value="Enoyl-CoA_hydra/iso"/>
</dbReference>
<dbReference type="SUPFAM" id="SSF52096">
    <property type="entry name" value="ClpP/crotonase"/>
    <property type="match status" value="1"/>
</dbReference>
<protein>
    <recommendedName>
        <fullName evidence="6">Enoyl-CoA delta isomerase 2, mitochondrial</fullName>
    </recommendedName>
</protein>
<keyword evidence="5" id="KW-1185">Reference proteome</keyword>
<evidence type="ECO:0000256" key="2">
    <source>
        <dbReference type="ARBA" id="ARBA00023140"/>
    </source>
</evidence>
<accession>A0A8S9ZA86</accession>
<evidence type="ECO:0000256" key="1">
    <source>
        <dbReference type="ARBA" id="ARBA00004275"/>
    </source>
</evidence>
<keyword evidence="2" id="KW-0576">Peroxisome</keyword>
<evidence type="ECO:0000313" key="5">
    <source>
        <dbReference type="Proteomes" id="UP000822476"/>
    </source>
</evidence>
<dbReference type="Pfam" id="PF00378">
    <property type="entry name" value="ECH_1"/>
    <property type="match status" value="1"/>
</dbReference>